<proteinExistence type="predicted"/>
<evidence type="ECO:0008006" key="4">
    <source>
        <dbReference type="Google" id="ProtNLM"/>
    </source>
</evidence>
<keyword evidence="3" id="KW-1185">Reference proteome</keyword>
<feature type="signal peptide" evidence="1">
    <location>
        <begin position="1"/>
        <end position="29"/>
    </location>
</feature>
<evidence type="ECO:0000313" key="3">
    <source>
        <dbReference type="Proteomes" id="UP000252733"/>
    </source>
</evidence>
<feature type="chain" id="PRO_5016859389" description="Intein" evidence="1">
    <location>
        <begin position="30"/>
        <end position="157"/>
    </location>
</feature>
<organism evidence="2 3">
    <name type="scientific">Marinilabilia salmonicolor</name>
    <dbReference type="NCBI Taxonomy" id="989"/>
    <lineage>
        <taxon>Bacteria</taxon>
        <taxon>Pseudomonadati</taxon>
        <taxon>Bacteroidota</taxon>
        <taxon>Bacteroidia</taxon>
        <taxon>Marinilabiliales</taxon>
        <taxon>Marinilabiliaceae</taxon>
        <taxon>Marinilabilia</taxon>
    </lineage>
</organism>
<keyword evidence="1" id="KW-0732">Signal</keyword>
<dbReference type="EMBL" id="QPIZ01000004">
    <property type="protein sequence ID" value="RCW38251.1"/>
    <property type="molecule type" value="Genomic_DNA"/>
</dbReference>
<dbReference type="Proteomes" id="UP000252733">
    <property type="component" value="Unassembled WGS sequence"/>
</dbReference>
<name>A0A368VGX3_9BACT</name>
<reference evidence="2 3" key="1">
    <citation type="submission" date="2018-07" db="EMBL/GenBank/DDBJ databases">
        <title>Freshwater and sediment microbial communities from various areas in North America, analyzing microbe dynamics in response to fracking.</title>
        <authorList>
            <person name="Lamendella R."/>
        </authorList>
    </citation>
    <scope>NUCLEOTIDE SEQUENCE [LARGE SCALE GENOMIC DNA]</scope>
    <source>
        <strain evidence="2 3">160A</strain>
    </source>
</reference>
<comment type="caution">
    <text evidence="2">The sequence shown here is derived from an EMBL/GenBank/DDBJ whole genome shotgun (WGS) entry which is preliminary data.</text>
</comment>
<gene>
    <name evidence="2" type="ORF">DFO77_1047</name>
</gene>
<dbReference type="AlphaFoldDB" id="A0A368VGX3"/>
<evidence type="ECO:0000256" key="1">
    <source>
        <dbReference type="SAM" id="SignalP"/>
    </source>
</evidence>
<dbReference type="RefSeq" id="WP_114436477.1">
    <property type="nucleotide sequence ID" value="NZ_QPIZ01000004.1"/>
</dbReference>
<sequence>MINWNNIKHCLLSVFALLFVLLTNDKAFANGKYFDEKGERKVTHDKTFERKKLQSLKDSLEKISIDVIDKEDYLVMFYDNSLIYINYYFYRKEFEVVKLVVDPVPSDEAEVAEVVFTYVTNRHEERAFPYSARGITYKEAHLSIENSENDIIDDFFK</sequence>
<protein>
    <recommendedName>
        <fullName evidence="4">Intein</fullName>
    </recommendedName>
</protein>
<accession>A0A368VGX3</accession>
<evidence type="ECO:0000313" key="2">
    <source>
        <dbReference type="EMBL" id="RCW38251.1"/>
    </source>
</evidence>